<keyword evidence="5 7" id="KW-0472">Membrane</keyword>
<gene>
    <name evidence="10" type="ORF">CYMTET_49453</name>
</gene>
<organism evidence="10 11">
    <name type="scientific">Cymbomonas tetramitiformis</name>
    <dbReference type="NCBI Taxonomy" id="36881"/>
    <lineage>
        <taxon>Eukaryota</taxon>
        <taxon>Viridiplantae</taxon>
        <taxon>Chlorophyta</taxon>
        <taxon>Pyramimonadophyceae</taxon>
        <taxon>Pyramimonadales</taxon>
        <taxon>Pyramimonadaceae</taxon>
        <taxon>Cymbomonas</taxon>
    </lineage>
</organism>
<keyword evidence="3 8" id="KW-0732">Signal</keyword>
<comment type="caution">
    <text evidence="10">The sequence shown here is derived from an EMBL/GenBank/DDBJ whole genome shotgun (WGS) entry which is preliminary data.</text>
</comment>
<dbReference type="PANTHER" id="PTHR13605:SF4">
    <property type="entry name" value="ER MEMBRANE PROTEIN COMPLEX SUBUNIT 7"/>
    <property type="match status" value="1"/>
</dbReference>
<sequence>MGRTMCLTAFSCFVVIAVVSALLPGVAGKKTGAGEVMLTQYYPVEGSVDMQEGLKPANVEVLLTVNGGEQKKTHPRMDGSFTLYPYNALLLINFGFHLTLITLDVPPGTHLLEVVALGYFYPAIRVDISARHNGKVHAAWAEDRRRVLPAGMLIEPLKKVEYFEKRQEFSLLSFFSNPMTLMMLFTFVCVIILSNIDPETMKEMQNEMQNQPGLMNMMNNPPGQPSSGQSSARQRPSAASK</sequence>
<evidence type="ECO:0000256" key="4">
    <source>
        <dbReference type="ARBA" id="ARBA00022989"/>
    </source>
</evidence>
<dbReference type="EMBL" id="LGRX02033566">
    <property type="protein sequence ID" value="KAK3240727.1"/>
    <property type="molecule type" value="Genomic_DNA"/>
</dbReference>
<feature type="compositionally biased region" description="Low complexity" evidence="6">
    <location>
        <begin position="225"/>
        <end position="241"/>
    </location>
</feature>
<dbReference type="InterPro" id="IPR019008">
    <property type="entry name" value="Beta_sandwich_EMC7"/>
</dbReference>
<proteinExistence type="predicted"/>
<evidence type="ECO:0000313" key="11">
    <source>
        <dbReference type="Proteomes" id="UP001190700"/>
    </source>
</evidence>
<evidence type="ECO:0000256" key="1">
    <source>
        <dbReference type="ARBA" id="ARBA00004167"/>
    </source>
</evidence>
<dbReference type="AlphaFoldDB" id="A0AAE0EUP4"/>
<dbReference type="PANTHER" id="PTHR13605">
    <property type="entry name" value="ER MEMBRANE PROTEIN COMPLEX SUBUNIT 7"/>
    <property type="match status" value="1"/>
</dbReference>
<evidence type="ECO:0000256" key="3">
    <source>
        <dbReference type="ARBA" id="ARBA00022729"/>
    </source>
</evidence>
<dbReference type="Pfam" id="PF09430">
    <property type="entry name" value="EMC7_beta-sandw"/>
    <property type="match status" value="1"/>
</dbReference>
<dbReference type="InterPro" id="IPR039163">
    <property type="entry name" value="EMC7"/>
</dbReference>
<accession>A0AAE0EUP4</accession>
<evidence type="ECO:0000256" key="5">
    <source>
        <dbReference type="ARBA" id="ARBA00023136"/>
    </source>
</evidence>
<feature type="transmembrane region" description="Helical" evidence="7">
    <location>
        <begin position="174"/>
        <end position="196"/>
    </location>
</feature>
<name>A0AAE0EUP4_9CHLO</name>
<evidence type="ECO:0000256" key="6">
    <source>
        <dbReference type="SAM" id="MobiDB-lite"/>
    </source>
</evidence>
<protein>
    <recommendedName>
        <fullName evidence="9">ER membrane protein complex subunit 7 beta-sandwich domain-containing protein</fullName>
    </recommendedName>
</protein>
<evidence type="ECO:0000256" key="7">
    <source>
        <dbReference type="SAM" id="Phobius"/>
    </source>
</evidence>
<feature type="domain" description="ER membrane protein complex subunit 7 beta-sandwich" evidence="9">
    <location>
        <begin position="104"/>
        <end position="182"/>
    </location>
</feature>
<dbReference type="GO" id="GO:0072546">
    <property type="term" value="C:EMC complex"/>
    <property type="evidence" value="ECO:0007669"/>
    <property type="project" value="TreeGrafter"/>
</dbReference>
<evidence type="ECO:0000256" key="8">
    <source>
        <dbReference type="SAM" id="SignalP"/>
    </source>
</evidence>
<reference evidence="10 11" key="1">
    <citation type="journal article" date="2015" name="Genome Biol. Evol.">
        <title>Comparative Genomics of a Bacterivorous Green Alga Reveals Evolutionary Causalities and Consequences of Phago-Mixotrophic Mode of Nutrition.</title>
        <authorList>
            <person name="Burns J.A."/>
            <person name="Paasch A."/>
            <person name="Narechania A."/>
            <person name="Kim E."/>
        </authorList>
    </citation>
    <scope>NUCLEOTIDE SEQUENCE [LARGE SCALE GENOMIC DNA]</scope>
    <source>
        <strain evidence="10 11">PLY_AMNH</strain>
    </source>
</reference>
<feature type="region of interest" description="Disordered" evidence="6">
    <location>
        <begin position="212"/>
        <end position="241"/>
    </location>
</feature>
<feature type="chain" id="PRO_5042108345" description="ER membrane protein complex subunit 7 beta-sandwich domain-containing protein" evidence="8">
    <location>
        <begin position="29"/>
        <end position="241"/>
    </location>
</feature>
<keyword evidence="2 7" id="KW-0812">Transmembrane</keyword>
<evidence type="ECO:0000313" key="10">
    <source>
        <dbReference type="EMBL" id="KAK3240727.1"/>
    </source>
</evidence>
<keyword evidence="11" id="KW-1185">Reference proteome</keyword>
<evidence type="ECO:0000259" key="9">
    <source>
        <dbReference type="Pfam" id="PF09430"/>
    </source>
</evidence>
<dbReference type="Proteomes" id="UP001190700">
    <property type="component" value="Unassembled WGS sequence"/>
</dbReference>
<evidence type="ECO:0000256" key="2">
    <source>
        <dbReference type="ARBA" id="ARBA00022692"/>
    </source>
</evidence>
<comment type="subcellular location">
    <subcellularLocation>
        <location evidence="1">Membrane</location>
        <topology evidence="1">Single-pass membrane protein</topology>
    </subcellularLocation>
</comment>
<keyword evidence="4 7" id="KW-1133">Transmembrane helix</keyword>
<feature type="signal peptide" evidence="8">
    <location>
        <begin position="1"/>
        <end position="28"/>
    </location>
</feature>